<dbReference type="EMBL" id="CP030840">
    <property type="protein sequence ID" value="AXC13206.1"/>
    <property type="molecule type" value="Genomic_DNA"/>
</dbReference>
<sequence>MNFWNDYEGKTIAGSYPLERLLYPEGRSGLFATSNGTGTPSVLRLTETLNDQEEILEQWQTVRDLKHPNLIAIRSFGATEVDDIPLIYAVMESPDINLGEVLRDRAMNTEETMQIATSLISALQALHRRGIVHGHLEPANVFAVGETVKLRSDCVRKPFDNAETLQLQSQDVKDLAMVLLQALTRERRVERLASIGSIPSSLNDAIRKGLSGDWGLDEVAAALGTSPIRTPRAVVAPPVDLPKVLPETAKEAPPVAKKPVETKPAETKPYVAKPYAEARPRVETKPRVEKDQNTLPFGGSTQKWPKELGAYAAIAVVLIMATIAWYFFHPLTPEARAIAYSKPQPSTAPAATGKPLITAPAAGVSAPPPAPVSVSAASPSADPPSSPITDTASRDAWRVVAYTYNRESQARKKVERIDRRHASLKPDVFSPTGHAPFLVTLGGPMTREQAEALKQHARSAGFPRDTYVQNYVAK</sequence>
<evidence type="ECO:0000256" key="2">
    <source>
        <dbReference type="SAM" id="Phobius"/>
    </source>
</evidence>
<keyword evidence="4" id="KW-0418">Kinase</keyword>
<dbReference type="RefSeq" id="WP_114208257.1">
    <property type="nucleotide sequence ID" value="NZ_CP030840.1"/>
</dbReference>
<name>A0A2Z5G3X3_9BACT</name>
<dbReference type="GO" id="GO:0004672">
    <property type="term" value="F:protein kinase activity"/>
    <property type="evidence" value="ECO:0007669"/>
    <property type="project" value="InterPro"/>
</dbReference>
<dbReference type="InterPro" id="IPR011009">
    <property type="entry name" value="Kinase-like_dom_sf"/>
</dbReference>
<gene>
    <name evidence="4" type="ORF">ACPOL_3927</name>
</gene>
<evidence type="ECO:0000256" key="1">
    <source>
        <dbReference type="SAM" id="MobiDB-lite"/>
    </source>
</evidence>
<evidence type="ECO:0000313" key="5">
    <source>
        <dbReference type="Proteomes" id="UP000253606"/>
    </source>
</evidence>
<keyword evidence="4" id="KW-0808">Transferase</keyword>
<feature type="compositionally biased region" description="Basic and acidic residues" evidence="1">
    <location>
        <begin position="277"/>
        <end position="292"/>
    </location>
</feature>
<dbReference type="KEGG" id="abas:ACPOL_3927"/>
<dbReference type="Gene3D" id="1.10.510.10">
    <property type="entry name" value="Transferase(Phosphotransferase) domain 1"/>
    <property type="match status" value="1"/>
</dbReference>
<feature type="region of interest" description="Disordered" evidence="1">
    <location>
        <begin position="277"/>
        <end position="298"/>
    </location>
</feature>
<reference evidence="4 5" key="1">
    <citation type="journal article" date="2018" name="Front. Microbiol.">
        <title>Hydrolytic Capabilities as a Key to Environmental Success: Chitinolytic and Cellulolytic Acidobacteria From Acidic Sub-arctic Soils and Boreal Peatlands.</title>
        <authorList>
            <person name="Belova S.E."/>
            <person name="Ravin N.V."/>
            <person name="Pankratov T.A."/>
            <person name="Rakitin A.L."/>
            <person name="Ivanova A.A."/>
            <person name="Beletsky A.V."/>
            <person name="Mardanov A.V."/>
            <person name="Sinninghe Damste J.S."/>
            <person name="Dedysh S.N."/>
        </authorList>
    </citation>
    <scope>NUCLEOTIDE SEQUENCE [LARGE SCALE GENOMIC DNA]</scope>
    <source>
        <strain evidence="4 5">SBC82</strain>
    </source>
</reference>
<dbReference type="Pfam" id="PF00069">
    <property type="entry name" value="Pkinase"/>
    <property type="match status" value="1"/>
</dbReference>
<dbReference type="InterPro" id="IPR000719">
    <property type="entry name" value="Prot_kinase_dom"/>
</dbReference>
<dbReference type="PROSITE" id="PS50011">
    <property type="entry name" value="PROTEIN_KINASE_DOM"/>
    <property type="match status" value="1"/>
</dbReference>
<feature type="domain" description="Protein kinase" evidence="3">
    <location>
        <begin position="7"/>
        <end position="424"/>
    </location>
</feature>
<keyword evidence="2" id="KW-1133">Transmembrane helix</keyword>
<keyword evidence="5" id="KW-1185">Reference proteome</keyword>
<feature type="transmembrane region" description="Helical" evidence="2">
    <location>
        <begin position="308"/>
        <end position="328"/>
    </location>
</feature>
<dbReference type="OrthoDB" id="116293at2"/>
<protein>
    <submittedName>
        <fullName evidence="4">Serine/threonine kinase</fullName>
    </submittedName>
</protein>
<dbReference type="SUPFAM" id="SSF56112">
    <property type="entry name" value="Protein kinase-like (PK-like)"/>
    <property type="match status" value="1"/>
</dbReference>
<dbReference type="Proteomes" id="UP000253606">
    <property type="component" value="Chromosome"/>
</dbReference>
<dbReference type="AlphaFoldDB" id="A0A2Z5G3X3"/>
<dbReference type="GO" id="GO:0005524">
    <property type="term" value="F:ATP binding"/>
    <property type="evidence" value="ECO:0007669"/>
    <property type="project" value="InterPro"/>
</dbReference>
<feature type="region of interest" description="Disordered" evidence="1">
    <location>
        <begin position="359"/>
        <end position="392"/>
    </location>
</feature>
<organism evidence="4 5">
    <name type="scientific">Acidisarcina polymorpha</name>
    <dbReference type="NCBI Taxonomy" id="2211140"/>
    <lineage>
        <taxon>Bacteria</taxon>
        <taxon>Pseudomonadati</taxon>
        <taxon>Acidobacteriota</taxon>
        <taxon>Terriglobia</taxon>
        <taxon>Terriglobales</taxon>
        <taxon>Acidobacteriaceae</taxon>
        <taxon>Acidisarcina</taxon>
    </lineage>
</organism>
<proteinExistence type="predicted"/>
<evidence type="ECO:0000313" key="4">
    <source>
        <dbReference type="EMBL" id="AXC13206.1"/>
    </source>
</evidence>
<evidence type="ECO:0000259" key="3">
    <source>
        <dbReference type="PROSITE" id="PS50011"/>
    </source>
</evidence>
<keyword evidence="2" id="KW-0472">Membrane</keyword>
<accession>A0A2Z5G3X3</accession>
<keyword evidence="2" id="KW-0812">Transmembrane</keyword>